<dbReference type="SUPFAM" id="SSF51419">
    <property type="entry name" value="PLP-binding barrel"/>
    <property type="match status" value="1"/>
</dbReference>
<comment type="caution">
    <text evidence="2">The sequence shown here is derived from an EMBL/GenBank/DDBJ whole genome shotgun (WGS) entry which is preliminary data.</text>
</comment>
<keyword evidence="3" id="KW-1185">Reference proteome</keyword>
<dbReference type="InterPro" id="IPR001608">
    <property type="entry name" value="Ala_racemase_N"/>
</dbReference>
<dbReference type="InterPro" id="IPR029066">
    <property type="entry name" value="PLP-binding_barrel"/>
</dbReference>
<evidence type="ECO:0000313" key="3">
    <source>
        <dbReference type="Proteomes" id="UP001596135"/>
    </source>
</evidence>
<name>A0ABW1LLT3_9ACTN</name>
<gene>
    <name evidence="2" type="ORF">ACFPYL_17535</name>
</gene>
<proteinExistence type="predicted"/>
<dbReference type="EMBL" id="JBHSRJ010000008">
    <property type="protein sequence ID" value="MFC6044896.1"/>
    <property type="molecule type" value="Genomic_DNA"/>
</dbReference>
<dbReference type="RefSeq" id="WP_379157116.1">
    <property type="nucleotide sequence ID" value="NZ_JBHSRJ010000008.1"/>
</dbReference>
<dbReference type="PANTHER" id="PTHR28004:SF2">
    <property type="entry name" value="D-SERINE DEHYDRATASE"/>
    <property type="match status" value="1"/>
</dbReference>
<feature type="domain" description="Alanine racemase N-terminal" evidence="1">
    <location>
        <begin position="34"/>
        <end position="222"/>
    </location>
</feature>
<dbReference type="CDD" id="cd06813">
    <property type="entry name" value="PLPDE_III_DSD_D-TA_like_2"/>
    <property type="match status" value="1"/>
</dbReference>
<dbReference type="Pfam" id="PF01168">
    <property type="entry name" value="Ala_racemase_N"/>
    <property type="match status" value="1"/>
</dbReference>
<dbReference type="InterPro" id="IPR051466">
    <property type="entry name" value="D-amino_acid_metab_enzyme"/>
</dbReference>
<evidence type="ECO:0000259" key="1">
    <source>
        <dbReference type="Pfam" id="PF01168"/>
    </source>
</evidence>
<dbReference type="Proteomes" id="UP001596135">
    <property type="component" value="Unassembled WGS sequence"/>
</dbReference>
<evidence type="ECO:0000313" key="2">
    <source>
        <dbReference type="EMBL" id="MFC6044896.1"/>
    </source>
</evidence>
<organism evidence="2 3">
    <name type="scientific">Nocardioides hankookensis</name>
    <dbReference type="NCBI Taxonomy" id="443157"/>
    <lineage>
        <taxon>Bacteria</taxon>
        <taxon>Bacillati</taxon>
        <taxon>Actinomycetota</taxon>
        <taxon>Actinomycetes</taxon>
        <taxon>Propionibacteriales</taxon>
        <taxon>Nocardioidaceae</taxon>
        <taxon>Nocardioides</taxon>
    </lineage>
</organism>
<dbReference type="PANTHER" id="PTHR28004">
    <property type="entry name" value="ZGC:162816-RELATED"/>
    <property type="match status" value="1"/>
</dbReference>
<dbReference type="Gene3D" id="3.20.20.10">
    <property type="entry name" value="Alanine racemase"/>
    <property type="match status" value="1"/>
</dbReference>
<sequence>MSAASPADRNQLWTRLGDAVAKLGVPLPTPIFVVDLDAFDANADDLVRRAGGLPIRLASKSLRIPALVERALAHDGFHGVLGFTLREALWLHAEGISDDIVVAYPTVDRGALAELVASPAAAAAITLMVDSTAHLDVIDSVRVTSDIPVRVCVDVDAGLRLAGKHVGPKRSPLQDTAGVVALAREITGRDGFRLVGAMTYEGQVAGLQDTVPTAKARSAIVRRLKSLSMSQLAVRRREIDHELRQLTDLEFWNAGGSGSVQATAADPVPTEIAAGSGLLVPTLFDHYASFEPRPASYLGLPVVRRPGPGMVTVHGGGIVASGAAGPDRLPTPWAPAGLELTSLEGAGEVQTPITGQPADLLEVGDLVWFRPAKSGEPFEHALTVHLLSGSEFVDSVPSYRGHGLAF</sequence>
<accession>A0ABW1LLT3</accession>
<protein>
    <submittedName>
        <fullName evidence="2">Amino acid deaminase/aldolase</fullName>
    </submittedName>
</protein>
<reference evidence="3" key="1">
    <citation type="journal article" date="2019" name="Int. J. Syst. Evol. Microbiol.">
        <title>The Global Catalogue of Microorganisms (GCM) 10K type strain sequencing project: providing services to taxonomists for standard genome sequencing and annotation.</title>
        <authorList>
            <consortium name="The Broad Institute Genomics Platform"/>
            <consortium name="The Broad Institute Genome Sequencing Center for Infectious Disease"/>
            <person name="Wu L."/>
            <person name="Ma J."/>
        </authorList>
    </citation>
    <scope>NUCLEOTIDE SEQUENCE [LARGE SCALE GENOMIC DNA]</scope>
    <source>
        <strain evidence="3">CCUG 54522</strain>
    </source>
</reference>